<accession>A0A1I4CJV7</accession>
<dbReference type="EMBL" id="FOSZ01000002">
    <property type="protein sequence ID" value="SFK81518.1"/>
    <property type="molecule type" value="Genomic_DNA"/>
</dbReference>
<dbReference type="InterPro" id="IPR007029">
    <property type="entry name" value="YHS_dom"/>
</dbReference>
<dbReference type="STRING" id="1280847.SAMN04488036_102326"/>
<evidence type="ECO:0000313" key="4">
    <source>
        <dbReference type="Proteomes" id="UP000198851"/>
    </source>
</evidence>
<dbReference type="AlphaFoldDB" id="A0A1I4CJV7"/>
<dbReference type="Pfam" id="PF04945">
    <property type="entry name" value="YHS"/>
    <property type="match status" value="1"/>
</dbReference>
<feature type="chain" id="PRO_5011544013" evidence="1">
    <location>
        <begin position="28"/>
        <end position="151"/>
    </location>
</feature>
<gene>
    <name evidence="3" type="ORF">SAMN04488036_102326</name>
</gene>
<proteinExistence type="predicted"/>
<keyword evidence="4" id="KW-1185">Reference proteome</keyword>
<evidence type="ECO:0000313" key="3">
    <source>
        <dbReference type="EMBL" id="SFK81518.1"/>
    </source>
</evidence>
<organism evidence="3 4">
    <name type="scientific">Shimia haliotis</name>
    <dbReference type="NCBI Taxonomy" id="1280847"/>
    <lineage>
        <taxon>Bacteria</taxon>
        <taxon>Pseudomonadati</taxon>
        <taxon>Pseudomonadota</taxon>
        <taxon>Alphaproteobacteria</taxon>
        <taxon>Rhodobacterales</taxon>
        <taxon>Roseobacteraceae</taxon>
    </lineage>
</organism>
<feature type="domain" description="YHS" evidence="2">
    <location>
        <begin position="45"/>
        <end position="89"/>
    </location>
</feature>
<name>A0A1I4CJV7_9RHOB</name>
<feature type="signal peptide" evidence="1">
    <location>
        <begin position="1"/>
        <end position="27"/>
    </location>
</feature>
<dbReference type="NCBIfam" id="NF041384">
    <property type="entry name" value="YHS_seleno_dom"/>
    <property type="match status" value="1"/>
</dbReference>
<evidence type="ECO:0000256" key="1">
    <source>
        <dbReference type="SAM" id="SignalP"/>
    </source>
</evidence>
<dbReference type="Proteomes" id="UP000198851">
    <property type="component" value="Unassembled WGS sequence"/>
</dbReference>
<evidence type="ECO:0000259" key="2">
    <source>
        <dbReference type="Pfam" id="PF04945"/>
    </source>
</evidence>
<dbReference type="OrthoDB" id="344729at2"/>
<dbReference type="RefSeq" id="WP_093322121.1">
    <property type="nucleotide sequence ID" value="NZ_FOSZ01000002.1"/>
</dbReference>
<protein>
    <submittedName>
        <fullName evidence="3">YHS domain-containing protein</fullName>
    </submittedName>
</protein>
<sequence>MISRRAALGLFATAPVAFALTSQVARAGEPEVFQNPTAINGYDPVAYFSEGKPVEGSAANLVEWNGANWHFASAQNAAKFLKDPQAYAPVFGGYCAYAASKGYVAPTVPEAWTVHEDKLYLNFSLRAQELWREDIPGNIEKGLANWPAILG</sequence>
<keyword evidence="1" id="KW-0732">Signal</keyword>
<reference evidence="4" key="1">
    <citation type="submission" date="2016-10" db="EMBL/GenBank/DDBJ databases">
        <authorList>
            <person name="Varghese N."/>
            <person name="Submissions S."/>
        </authorList>
    </citation>
    <scope>NUCLEOTIDE SEQUENCE [LARGE SCALE GENOMIC DNA]</scope>
    <source>
        <strain evidence="4">DSM 28453</strain>
    </source>
</reference>